<dbReference type="STRING" id="47427.A0A2H3DT27"/>
<dbReference type="InParanoid" id="A0A2H3DT27"/>
<sequence>MAEASFSMATGIGDEVVKSLAGFAIMAVAKRLTTPTDRTDLLRKLQGKDEKGKPTG</sequence>
<evidence type="ECO:0000313" key="2">
    <source>
        <dbReference type="EMBL" id="PBK94612.1"/>
    </source>
</evidence>
<accession>A0A2H3DT27</accession>
<reference evidence="3" key="1">
    <citation type="journal article" date="2017" name="Nat. Ecol. Evol.">
        <title>Genome expansion and lineage-specific genetic innovations in the forest pathogenic fungi Armillaria.</title>
        <authorList>
            <person name="Sipos G."/>
            <person name="Prasanna A.N."/>
            <person name="Walter M.C."/>
            <person name="O'Connor E."/>
            <person name="Balint B."/>
            <person name="Krizsan K."/>
            <person name="Kiss B."/>
            <person name="Hess J."/>
            <person name="Varga T."/>
            <person name="Slot J."/>
            <person name="Riley R."/>
            <person name="Boka B."/>
            <person name="Rigling D."/>
            <person name="Barry K."/>
            <person name="Lee J."/>
            <person name="Mihaltcheva S."/>
            <person name="LaButti K."/>
            <person name="Lipzen A."/>
            <person name="Waldron R."/>
            <person name="Moloney N.M."/>
            <person name="Sperisen C."/>
            <person name="Kredics L."/>
            <person name="Vagvoelgyi C."/>
            <person name="Patrignani A."/>
            <person name="Fitzpatrick D."/>
            <person name="Nagy I."/>
            <person name="Doyle S."/>
            <person name="Anderson J.B."/>
            <person name="Grigoriev I.V."/>
            <person name="Gueldener U."/>
            <person name="Muensterkoetter M."/>
            <person name="Nagy L.G."/>
        </authorList>
    </citation>
    <scope>NUCLEOTIDE SEQUENCE [LARGE SCALE GENOMIC DNA]</scope>
    <source>
        <strain evidence="3">Ar21-2</strain>
    </source>
</reference>
<evidence type="ECO:0000256" key="1">
    <source>
        <dbReference type="SAM" id="MobiDB-lite"/>
    </source>
</evidence>
<protein>
    <submittedName>
        <fullName evidence="2">Uncharacterized protein</fullName>
    </submittedName>
</protein>
<feature type="region of interest" description="Disordered" evidence="1">
    <location>
        <begin position="37"/>
        <end position="56"/>
    </location>
</feature>
<proteinExistence type="predicted"/>
<gene>
    <name evidence="2" type="ORF">ARMGADRAFT_1078504</name>
</gene>
<organism evidence="2 3">
    <name type="scientific">Armillaria gallica</name>
    <name type="common">Bulbous honey fungus</name>
    <name type="synonym">Armillaria bulbosa</name>
    <dbReference type="NCBI Taxonomy" id="47427"/>
    <lineage>
        <taxon>Eukaryota</taxon>
        <taxon>Fungi</taxon>
        <taxon>Dikarya</taxon>
        <taxon>Basidiomycota</taxon>
        <taxon>Agaricomycotina</taxon>
        <taxon>Agaricomycetes</taxon>
        <taxon>Agaricomycetidae</taxon>
        <taxon>Agaricales</taxon>
        <taxon>Marasmiineae</taxon>
        <taxon>Physalacriaceae</taxon>
        <taxon>Armillaria</taxon>
    </lineage>
</organism>
<dbReference type="EMBL" id="KZ293653">
    <property type="protein sequence ID" value="PBK94612.1"/>
    <property type="molecule type" value="Genomic_DNA"/>
</dbReference>
<name>A0A2H3DT27_ARMGA</name>
<evidence type="ECO:0000313" key="3">
    <source>
        <dbReference type="Proteomes" id="UP000217790"/>
    </source>
</evidence>
<dbReference type="Proteomes" id="UP000217790">
    <property type="component" value="Unassembled WGS sequence"/>
</dbReference>
<keyword evidence="3" id="KW-1185">Reference proteome</keyword>
<dbReference type="AlphaFoldDB" id="A0A2H3DT27"/>